<reference evidence="2 3" key="1">
    <citation type="submission" date="2023-11" db="EMBL/GenBank/DDBJ databases">
        <authorList>
            <person name="Bao R."/>
        </authorList>
    </citation>
    <scope>NUCLEOTIDE SEQUENCE [LARGE SCALE GENOMIC DNA]</scope>
    <source>
        <strain evidence="2 3">PJ23</strain>
    </source>
</reference>
<gene>
    <name evidence="2" type="ORF">SCD90_00670</name>
</gene>
<evidence type="ECO:0000313" key="2">
    <source>
        <dbReference type="EMBL" id="MDX6804562.1"/>
    </source>
</evidence>
<feature type="transmembrane region" description="Helical" evidence="1">
    <location>
        <begin position="55"/>
        <end position="75"/>
    </location>
</feature>
<proteinExistence type="predicted"/>
<dbReference type="Proteomes" id="UP001274321">
    <property type="component" value="Unassembled WGS sequence"/>
</dbReference>
<organism evidence="2 3">
    <name type="scientific">Terrihabitans rhizophilus</name>
    <dbReference type="NCBI Taxonomy" id="3092662"/>
    <lineage>
        <taxon>Bacteria</taxon>
        <taxon>Pseudomonadati</taxon>
        <taxon>Pseudomonadota</taxon>
        <taxon>Alphaproteobacteria</taxon>
        <taxon>Hyphomicrobiales</taxon>
        <taxon>Terrihabitans</taxon>
    </lineage>
</organism>
<protein>
    <submittedName>
        <fullName evidence="2">Uncharacterized protein</fullName>
    </submittedName>
</protein>
<evidence type="ECO:0000313" key="3">
    <source>
        <dbReference type="Proteomes" id="UP001274321"/>
    </source>
</evidence>
<evidence type="ECO:0000256" key="1">
    <source>
        <dbReference type="SAM" id="Phobius"/>
    </source>
</evidence>
<keyword evidence="1" id="KW-0472">Membrane</keyword>
<comment type="caution">
    <text evidence="2">The sequence shown here is derived from an EMBL/GenBank/DDBJ whole genome shotgun (WGS) entry which is preliminary data.</text>
</comment>
<feature type="transmembrane region" description="Helical" evidence="1">
    <location>
        <begin position="87"/>
        <end position="107"/>
    </location>
</feature>
<dbReference type="EMBL" id="JAXAFJ010000001">
    <property type="protein sequence ID" value="MDX6804562.1"/>
    <property type="molecule type" value="Genomic_DNA"/>
</dbReference>
<sequence length="125" mass="13390">MGALNVLACVVALVISAGEIARYWGSERFMPMALDELSVALALVWAAWRSRTDGALWHLPAWGAFCGLGIVLLVQTADHQIHGPAKAAGPVYLAALGIMLILGVWAVRRALHLVRRGNGLQPEGR</sequence>
<keyword evidence="3" id="KW-1185">Reference proteome</keyword>
<feature type="transmembrane region" description="Helical" evidence="1">
    <location>
        <begin position="28"/>
        <end position="48"/>
    </location>
</feature>
<name>A0ABU4RIB1_9HYPH</name>
<accession>A0ABU4RIB1</accession>
<dbReference type="RefSeq" id="WP_319842688.1">
    <property type="nucleotide sequence ID" value="NZ_JAXAFJ010000001.1"/>
</dbReference>
<keyword evidence="1" id="KW-0812">Transmembrane</keyword>
<keyword evidence="1" id="KW-1133">Transmembrane helix</keyword>